<evidence type="ECO:0000313" key="2">
    <source>
        <dbReference type="EMBL" id="KAH3705651.1"/>
    </source>
</evidence>
<reference evidence="2" key="2">
    <citation type="submission" date="2020-11" db="EMBL/GenBank/DDBJ databases">
        <authorList>
            <person name="McCartney M.A."/>
            <person name="Auch B."/>
            <person name="Kono T."/>
            <person name="Mallez S."/>
            <person name="Becker A."/>
            <person name="Gohl D.M."/>
            <person name="Silverstein K.A.T."/>
            <person name="Koren S."/>
            <person name="Bechman K.B."/>
            <person name="Herman A."/>
            <person name="Abrahante J.E."/>
            <person name="Garbe J."/>
        </authorList>
    </citation>
    <scope>NUCLEOTIDE SEQUENCE</scope>
    <source>
        <strain evidence="2">Duluth1</strain>
        <tissue evidence="2">Whole animal</tissue>
    </source>
</reference>
<feature type="chain" id="PRO_5039543691" description="Secreted protein" evidence="1">
    <location>
        <begin position="28"/>
        <end position="83"/>
    </location>
</feature>
<evidence type="ECO:0000256" key="1">
    <source>
        <dbReference type="SAM" id="SignalP"/>
    </source>
</evidence>
<proteinExistence type="predicted"/>
<keyword evidence="1" id="KW-0732">Signal</keyword>
<dbReference type="AlphaFoldDB" id="A0A9D3YTA2"/>
<comment type="caution">
    <text evidence="2">The sequence shown here is derived from an EMBL/GenBank/DDBJ whole genome shotgun (WGS) entry which is preliminary data.</text>
</comment>
<protein>
    <recommendedName>
        <fullName evidence="4">Secreted protein</fullName>
    </recommendedName>
</protein>
<evidence type="ECO:0000313" key="3">
    <source>
        <dbReference type="Proteomes" id="UP000828390"/>
    </source>
</evidence>
<evidence type="ECO:0008006" key="4">
    <source>
        <dbReference type="Google" id="ProtNLM"/>
    </source>
</evidence>
<accession>A0A9D3YTA2</accession>
<feature type="signal peptide" evidence="1">
    <location>
        <begin position="1"/>
        <end position="27"/>
    </location>
</feature>
<reference evidence="2" key="1">
    <citation type="journal article" date="2019" name="bioRxiv">
        <title>The Genome of the Zebra Mussel, Dreissena polymorpha: A Resource for Invasive Species Research.</title>
        <authorList>
            <person name="McCartney M.A."/>
            <person name="Auch B."/>
            <person name="Kono T."/>
            <person name="Mallez S."/>
            <person name="Zhang Y."/>
            <person name="Obille A."/>
            <person name="Becker A."/>
            <person name="Abrahante J.E."/>
            <person name="Garbe J."/>
            <person name="Badalamenti J.P."/>
            <person name="Herman A."/>
            <person name="Mangelson H."/>
            <person name="Liachko I."/>
            <person name="Sullivan S."/>
            <person name="Sone E.D."/>
            <person name="Koren S."/>
            <person name="Silverstein K.A.T."/>
            <person name="Beckman K.B."/>
            <person name="Gohl D.M."/>
        </authorList>
    </citation>
    <scope>NUCLEOTIDE SEQUENCE</scope>
    <source>
        <strain evidence="2">Duluth1</strain>
        <tissue evidence="2">Whole animal</tissue>
    </source>
</reference>
<name>A0A9D3YTA2_DREPO</name>
<gene>
    <name evidence="2" type="ORF">DPMN_080728</name>
</gene>
<dbReference type="EMBL" id="JAIWYP010000015">
    <property type="protein sequence ID" value="KAH3705651.1"/>
    <property type="molecule type" value="Genomic_DNA"/>
</dbReference>
<organism evidence="2 3">
    <name type="scientific">Dreissena polymorpha</name>
    <name type="common">Zebra mussel</name>
    <name type="synonym">Mytilus polymorpha</name>
    <dbReference type="NCBI Taxonomy" id="45954"/>
    <lineage>
        <taxon>Eukaryota</taxon>
        <taxon>Metazoa</taxon>
        <taxon>Spiralia</taxon>
        <taxon>Lophotrochozoa</taxon>
        <taxon>Mollusca</taxon>
        <taxon>Bivalvia</taxon>
        <taxon>Autobranchia</taxon>
        <taxon>Heteroconchia</taxon>
        <taxon>Euheterodonta</taxon>
        <taxon>Imparidentia</taxon>
        <taxon>Neoheterodontei</taxon>
        <taxon>Myida</taxon>
        <taxon>Dreissenoidea</taxon>
        <taxon>Dreissenidae</taxon>
        <taxon>Dreissena</taxon>
    </lineage>
</organism>
<keyword evidence="3" id="KW-1185">Reference proteome</keyword>
<sequence length="83" mass="8964">MNLEVLVKYCLGLLLHLIMWEQLGVVARDDSRRGRYCGGAWLGGGDSTPAPPLSAHILLLVLVGYNCPGNGEQTGHITENVSF</sequence>
<dbReference type="Proteomes" id="UP000828390">
    <property type="component" value="Unassembled WGS sequence"/>
</dbReference>